<dbReference type="InterPro" id="IPR025476">
    <property type="entry name" value="Helitron_helicase-like"/>
</dbReference>
<evidence type="ECO:0000259" key="5">
    <source>
        <dbReference type="Pfam" id="PF21530"/>
    </source>
</evidence>
<comment type="cofactor">
    <cofactor evidence="1">
        <name>Mg(2+)</name>
        <dbReference type="ChEBI" id="CHEBI:18420"/>
    </cofactor>
</comment>
<keyword evidence="6" id="KW-1185">Reference proteome</keyword>
<dbReference type="Proteomes" id="UP000095282">
    <property type="component" value="Unplaced"/>
</dbReference>
<dbReference type="EC" id="5.6.2.3" evidence="1"/>
<feature type="domain" description="DNA helicase Pif1-like DEAD-box helicase" evidence="3">
    <location>
        <begin position="1195"/>
        <end position="1398"/>
    </location>
</feature>
<dbReference type="InterPro" id="IPR010285">
    <property type="entry name" value="DNA_helicase_pif1-like_DEAD"/>
</dbReference>
<dbReference type="Gene3D" id="3.40.50.300">
    <property type="entry name" value="P-loop containing nucleotide triphosphate hydrolases"/>
    <property type="match status" value="1"/>
</dbReference>
<feature type="compositionally biased region" description="Basic and acidic residues" evidence="2">
    <location>
        <begin position="99"/>
        <end position="153"/>
    </location>
</feature>
<keyword evidence="1" id="KW-0547">Nucleotide-binding</keyword>
<keyword evidence="1" id="KW-0067">ATP-binding</keyword>
<proteinExistence type="inferred from homology"/>
<dbReference type="FunFam" id="3.40.50.300:FF:002884">
    <property type="entry name" value="ATP-dependent DNA helicase"/>
    <property type="match status" value="1"/>
</dbReference>
<accession>A0A1I7T6R2</accession>
<feature type="region of interest" description="Disordered" evidence="2">
    <location>
        <begin position="79"/>
        <end position="254"/>
    </location>
</feature>
<dbReference type="GO" id="GO:0000723">
    <property type="term" value="P:telomere maintenance"/>
    <property type="evidence" value="ECO:0007669"/>
    <property type="project" value="InterPro"/>
</dbReference>
<dbReference type="InterPro" id="IPR049163">
    <property type="entry name" value="Pif1-like_2B_dom"/>
</dbReference>
<dbReference type="Pfam" id="PF05970">
    <property type="entry name" value="PIF1"/>
    <property type="match status" value="1"/>
</dbReference>
<organism evidence="6 7">
    <name type="scientific">Caenorhabditis tropicalis</name>
    <dbReference type="NCBI Taxonomy" id="1561998"/>
    <lineage>
        <taxon>Eukaryota</taxon>
        <taxon>Metazoa</taxon>
        <taxon>Ecdysozoa</taxon>
        <taxon>Nematoda</taxon>
        <taxon>Chromadorea</taxon>
        <taxon>Rhabditida</taxon>
        <taxon>Rhabditina</taxon>
        <taxon>Rhabditomorpha</taxon>
        <taxon>Rhabditoidea</taxon>
        <taxon>Rhabditidae</taxon>
        <taxon>Peloderinae</taxon>
        <taxon>Caenorhabditis</taxon>
    </lineage>
</organism>
<dbReference type="CDD" id="cd18809">
    <property type="entry name" value="SF1_C_RecD"/>
    <property type="match status" value="1"/>
</dbReference>
<evidence type="ECO:0000256" key="1">
    <source>
        <dbReference type="RuleBase" id="RU363044"/>
    </source>
</evidence>
<dbReference type="WBParaSite" id="Csp11.Scaffold522.g2950.t2">
    <property type="protein sequence ID" value="Csp11.Scaffold522.g2950.t2"/>
    <property type="gene ID" value="Csp11.Scaffold522.g2950"/>
</dbReference>
<keyword evidence="1" id="KW-0227">DNA damage</keyword>
<evidence type="ECO:0000259" key="4">
    <source>
        <dbReference type="Pfam" id="PF14214"/>
    </source>
</evidence>
<dbReference type="PANTHER" id="PTHR10492">
    <property type="match status" value="1"/>
</dbReference>
<dbReference type="SUPFAM" id="SSF52540">
    <property type="entry name" value="P-loop containing nucleoside triphosphate hydrolases"/>
    <property type="match status" value="2"/>
</dbReference>
<feature type="compositionally biased region" description="Low complexity" evidence="2">
    <location>
        <begin position="221"/>
        <end position="234"/>
    </location>
</feature>
<feature type="domain" description="Helitron helicase-like" evidence="4">
    <location>
        <begin position="561"/>
        <end position="739"/>
    </location>
</feature>
<dbReference type="GO" id="GO:0005524">
    <property type="term" value="F:ATP binding"/>
    <property type="evidence" value="ECO:0007669"/>
    <property type="project" value="UniProtKB-KW"/>
</dbReference>
<feature type="domain" description="DNA helicase Pif1-like 2B" evidence="5">
    <location>
        <begin position="1489"/>
        <end position="1534"/>
    </location>
</feature>
<dbReference type="eggNOG" id="KOG0987">
    <property type="taxonomic scope" value="Eukaryota"/>
</dbReference>
<comment type="catalytic activity">
    <reaction evidence="1">
        <text>ATP + H2O = ADP + phosphate + H(+)</text>
        <dbReference type="Rhea" id="RHEA:13065"/>
        <dbReference type="ChEBI" id="CHEBI:15377"/>
        <dbReference type="ChEBI" id="CHEBI:15378"/>
        <dbReference type="ChEBI" id="CHEBI:30616"/>
        <dbReference type="ChEBI" id="CHEBI:43474"/>
        <dbReference type="ChEBI" id="CHEBI:456216"/>
        <dbReference type="EC" id="5.6.2.3"/>
    </reaction>
</comment>
<dbReference type="Pfam" id="PF21530">
    <property type="entry name" value="Pif1_2B_dom"/>
    <property type="match status" value="1"/>
</dbReference>
<dbReference type="GO" id="GO:0006281">
    <property type="term" value="P:DNA repair"/>
    <property type="evidence" value="ECO:0007669"/>
    <property type="project" value="UniProtKB-KW"/>
</dbReference>
<dbReference type="GO" id="GO:0006310">
    <property type="term" value="P:DNA recombination"/>
    <property type="evidence" value="ECO:0007669"/>
    <property type="project" value="UniProtKB-KW"/>
</dbReference>
<reference evidence="7" key="1">
    <citation type="submission" date="2016-11" db="UniProtKB">
        <authorList>
            <consortium name="WormBaseParasite"/>
        </authorList>
    </citation>
    <scope>IDENTIFICATION</scope>
</reference>
<dbReference type="GO" id="GO:0043139">
    <property type="term" value="F:5'-3' DNA helicase activity"/>
    <property type="evidence" value="ECO:0007669"/>
    <property type="project" value="UniProtKB-EC"/>
</dbReference>
<dbReference type="Pfam" id="PF14214">
    <property type="entry name" value="Helitron_like_N"/>
    <property type="match status" value="1"/>
</dbReference>
<feature type="compositionally biased region" description="Basic and acidic residues" evidence="2">
    <location>
        <begin position="186"/>
        <end position="218"/>
    </location>
</feature>
<dbReference type="GO" id="GO:0016887">
    <property type="term" value="F:ATP hydrolysis activity"/>
    <property type="evidence" value="ECO:0007669"/>
    <property type="project" value="RHEA"/>
</dbReference>
<keyword evidence="1" id="KW-0233">DNA recombination</keyword>
<name>A0A1I7T6R2_9PELO</name>
<keyword evidence="1" id="KW-0378">Hydrolase</keyword>
<evidence type="ECO:0000313" key="6">
    <source>
        <dbReference type="Proteomes" id="UP000095282"/>
    </source>
</evidence>
<evidence type="ECO:0000256" key="2">
    <source>
        <dbReference type="SAM" id="MobiDB-lite"/>
    </source>
</evidence>
<evidence type="ECO:0000313" key="7">
    <source>
        <dbReference type="WBParaSite" id="Csp11.Scaffold522.g2950.t2"/>
    </source>
</evidence>
<keyword evidence="1" id="KW-0234">DNA repair</keyword>
<keyword evidence="1" id="KW-0347">Helicase</keyword>
<evidence type="ECO:0000259" key="3">
    <source>
        <dbReference type="Pfam" id="PF05970"/>
    </source>
</evidence>
<dbReference type="STRING" id="1561998.A0A1I7T6R2"/>
<comment type="similarity">
    <text evidence="1">Belongs to the helicase family.</text>
</comment>
<feature type="compositionally biased region" description="Basic and acidic residues" evidence="2">
    <location>
        <begin position="163"/>
        <end position="174"/>
    </location>
</feature>
<protein>
    <recommendedName>
        <fullName evidence="1">ATP-dependent DNA helicase</fullName>
        <ecNumber evidence="1">5.6.2.3</ecNumber>
    </recommendedName>
</protein>
<sequence>MITLNTSITIFILESYFELNPNVSKDFNKLSPVSVFLNQPPHHDQNGNLVPSEEDIEANIEDVIQSTLSQSFTRKRDKKKLKKLADSTRKATKQQQESQVERDRRLSVEAKRLVDKRSTESPKLKNHRTHSDSQKRASTRSEEACSKKEERNRRNSRRMQLWRSEESNDDRQQRNDSNASRMASIRGEESPEAKRSRREDDAQRATLRRSMEPEDVRQTRNRSNASRTAASRANEAIQQTFPRRSADRSRRSNRSNAFLGIAGTDDKPVCSYFGKMDNECSHCGALYFDSETIKRGVYTACCLEGKIKPEQNKNFPEELKKLFITTKSDNNQDLWREAKHFRENIRQYNNTLAMATTKASLDLPPRGAFCYRIHKQVYHLIGGLHPAEGEERKFAQIFIVDTEQAADELAKREINSSCSSGMFQKLIDLLKRHHPHAQAFRMMFEVEEEEKQKAIQEGRPQQKVTMTFQVRSDRDQRRYQAPTANEVAVVYVGDEEEISGVRELTVHQRTGQNLQHLSILDKNCDPLSYSLLNPTGQFGWHPNIQYTQARGKRVRVTMREFYSFFFHVRRQFTPLFHSGKLFQQFVVDVWSRVEQNRLDFIRLNQNLLRIEPLSGLQDYVNGEETGPIGSRIRLPASHSGSPKDMVQQYQDAMTVVSRYGKPDYFLTVTCNPKWKEIQENLFEGQTAYDRPDLTARVFEMKQNELRDDLFKKNVLGEVLAYIFVIEFQKRGLPHVHMLIIMKAGSKPRTAADVDRIISAEIPDRDEDPELYDLVTSMMMHRPCGAHNPKSPCMVDNKCSKGFGKPFRESTSSDNDGFALYKRSDNGRHFDYRMEGNVIVKLTNQHVVPFNPWLIRKYHCHMNLEVCGAMSSVKYLYKYVYKGTTRASMVVKIKEDGSEEAVVDEMKNYLDTRFVCSPEAVHHIFQFPMSYRSVKVVQLTVHLPGENAVIFNVGEEGDALQRAESKLTKLETWFKINQESREAVLPDGSFPISKKDSREHYYYEMPEHFTCQASNEWKARKTKEFAIGRMYFISPRNRERYALRQLLLYTKGAISFEDLRTFQGTCYATFVEAARAAGFLSDDSTHEQTLQEATTFNTPYQLRGLFVILMVFEVVNNATDLWNRFIRDFTEDFVHKGHSLEDAKSLAYFDMLDRMKVMNEDLTKWLTLPYQRVSTPEREFNYDECTRRGEDMKSNLNPEQAEVLNAILDALSNGSGGLFFIDGPGGSGKTYLYNCLANIILGTRQKILPIAWTGIAASLLPDGRTVASVFKLNIEDNCKSSKLSARSSTAKKLAEVDLILWDEAPMSPKAALETVDQLLRDFTGLDVPFGGKVVVLGGDFRQTLPVVTNGKVDDQIAGCIKRSKLWNHFQIFHLKANMRLTGDALKWKNELLDIGDGKIGAPITGLMPVPDGLASTGDLPTEIFGDHLLAGDVDKLSKLAILTPRNKEALEVNNKVLDKLPGAMEVYKSLDTYELKDGQVRNDSLNFPTEFLNRMTPSGMAPHELRLKKGAIVMLLRNLDVKNSMCNGTRFVVIEMERRVLQCQFVSGPRKGEYTLIPKIKLLYDQNLPFILTRLQFPVRLSFAMTINKSQGQTFEKIGLMLDEPIFSHGQFYVALSRTTTKEGIRIESATGEVHNVVYEEVLI</sequence>
<dbReference type="PANTHER" id="PTHR10492:SF57">
    <property type="entry name" value="ATP-DEPENDENT DNA HELICASE"/>
    <property type="match status" value="1"/>
</dbReference>
<dbReference type="InterPro" id="IPR027417">
    <property type="entry name" value="P-loop_NTPase"/>
</dbReference>